<comment type="caution">
    <text evidence="2">The sequence shown here is derived from an EMBL/GenBank/DDBJ whole genome shotgun (WGS) entry which is preliminary data.</text>
</comment>
<dbReference type="Proteomes" id="UP000242146">
    <property type="component" value="Unassembled WGS sequence"/>
</dbReference>
<reference evidence="2 3" key="1">
    <citation type="submission" date="2016-07" db="EMBL/GenBank/DDBJ databases">
        <title>Pervasive Adenine N6-methylation of Active Genes in Fungi.</title>
        <authorList>
            <consortium name="DOE Joint Genome Institute"/>
            <person name="Mondo S.J."/>
            <person name="Dannebaum R.O."/>
            <person name="Kuo R.C."/>
            <person name="Labutti K."/>
            <person name="Haridas S."/>
            <person name="Kuo A."/>
            <person name="Salamov A."/>
            <person name="Ahrendt S.R."/>
            <person name="Lipzen A."/>
            <person name="Sullivan W."/>
            <person name="Andreopoulos W.B."/>
            <person name="Clum A."/>
            <person name="Lindquist E."/>
            <person name="Daum C."/>
            <person name="Ramamoorthy G.K."/>
            <person name="Gryganskyi A."/>
            <person name="Culley D."/>
            <person name="Magnuson J.K."/>
            <person name="James T.Y."/>
            <person name="O'Malley M.A."/>
            <person name="Stajich J.E."/>
            <person name="Spatafora J.W."/>
            <person name="Visel A."/>
            <person name="Grigoriev I.V."/>
        </authorList>
    </citation>
    <scope>NUCLEOTIDE SEQUENCE [LARGE SCALE GENOMIC DNA]</scope>
    <source>
        <strain evidence="2 3">NRRL 3301</strain>
    </source>
</reference>
<protein>
    <recommendedName>
        <fullName evidence="4">Hydantoin racemase</fullName>
    </recommendedName>
</protein>
<dbReference type="EMBL" id="MCGT01000055">
    <property type="protein sequence ID" value="ORX43458.1"/>
    <property type="molecule type" value="Genomic_DNA"/>
</dbReference>
<dbReference type="OrthoDB" id="412018at2759"/>
<keyword evidence="3" id="KW-1185">Reference proteome</keyword>
<evidence type="ECO:0000313" key="2">
    <source>
        <dbReference type="EMBL" id="ORX43458.1"/>
    </source>
</evidence>
<dbReference type="GO" id="GO:0047661">
    <property type="term" value="F:amino-acid racemase activity"/>
    <property type="evidence" value="ECO:0007669"/>
    <property type="project" value="InterPro"/>
</dbReference>
<dbReference type="PANTHER" id="PTHR28047">
    <property type="entry name" value="PROTEIN DCG1"/>
    <property type="match status" value="1"/>
</dbReference>
<dbReference type="InterPro" id="IPR015942">
    <property type="entry name" value="Asp/Glu/hydantoin_racemase"/>
</dbReference>
<comment type="similarity">
    <text evidence="1">Belongs to the HyuE racemase family.</text>
</comment>
<dbReference type="InterPro" id="IPR053714">
    <property type="entry name" value="Iso_Racemase_Enz_sf"/>
</dbReference>
<dbReference type="Gene3D" id="3.40.50.12500">
    <property type="match status" value="1"/>
</dbReference>
<evidence type="ECO:0000313" key="3">
    <source>
        <dbReference type="Proteomes" id="UP000242146"/>
    </source>
</evidence>
<gene>
    <name evidence="2" type="ORF">DM01DRAFT_1399679</name>
</gene>
<dbReference type="PANTHER" id="PTHR28047:SF5">
    <property type="entry name" value="PROTEIN DCG1"/>
    <property type="match status" value="1"/>
</dbReference>
<evidence type="ECO:0000256" key="1">
    <source>
        <dbReference type="ARBA" id="ARBA00038414"/>
    </source>
</evidence>
<organism evidence="2 3">
    <name type="scientific">Hesseltinella vesiculosa</name>
    <dbReference type="NCBI Taxonomy" id="101127"/>
    <lineage>
        <taxon>Eukaryota</taxon>
        <taxon>Fungi</taxon>
        <taxon>Fungi incertae sedis</taxon>
        <taxon>Mucoromycota</taxon>
        <taxon>Mucoromycotina</taxon>
        <taxon>Mucoromycetes</taxon>
        <taxon>Mucorales</taxon>
        <taxon>Cunninghamellaceae</taxon>
        <taxon>Hesseltinella</taxon>
    </lineage>
</organism>
<evidence type="ECO:0008006" key="4">
    <source>
        <dbReference type="Google" id="ProtNLM"/>
    </source>
</evidence>
<accession>A0A1X2G329</accession>
<proteinExistence type="inferred from homology"/>
<name>A0A1X2G329_9FUNG</name>
<dbReference type="InterPro" id="IPR052186">
    <property type="entry name" value="Hydantoin_racemase-like"/>
</dbReference>
<dbReference type="AlphaFoldDB" id="A0A1X2G329"/>
<sequence length="266" mass="28339">MTGNSQVRRLLVVNPNTSKAMTHVITASVNNTLQAYGGIVEATTVHVDHGVESVEGSFDEVVSAYWTLEKVVPLLPSYDGVLVACFSNHVAVKALREYTSKPVMHIMEAAILQSLPLGAHFSIITDSGHWCPLLEEGVQSVLGSLERCASVRSAEMTALDTVTLSQDQVVEKLASAGRQAIDQDGAEVLILGCAGLAHTRERMVTLLGVPIIDAVAAGVNTMIGPMITQLTTSPVGMYTPLPPRPEEVNVPNPGIMTAYQADPKNQ</sequence>
<dbReference type="Pfam" id="PF01177">
    <property type="entry name" value="Asp_Glu_race"/>
    <property type="match status" value="1"/>
</dbReference>
<dbReference type="STRING" id="101127.A0A1X2G329"/>